<proteinExistence type="predicted"/>
<reference evidence="1 2" key="1">
    <citation type="submission" date="2017-05" db="EMBL/GenBank/DDBJ databases">
        <title>Sequencing of Escherichia coli that cause persistent and transient Mastitis.</title>
        <authorList>
            <person name="Thacker T.C."/>
            <person name="Lippolis J.D."/>
            <person name="Brunelle B.W."/>
            <person name="Casey T.A."/>
            <person name="Reinhardt T.A."/>
            <person name="Sacco R.E."/>
            <person name="Holman D.B."/>
        </authorList>
    </citation>
    <scope>NUCLEOTIDE SEQUENCE [LARGE SCALE GENOMIC DNA]</scope>
    <source>
        <strain evidence="1 2">ECA-B</strain>
    </source>
</reference>
<comment type="caution">
    <text evidence="1">The sequence shown here is derived from an EMBL/GenBank/DDBJ whole genome shotgun (WGS) entry which is preliminary data.</text>
</comment>
<dbReference type="EMBL" id="NHTF01000014">
    <property type="protein sequence ID" value="OWW56521.1"/>
    <property type="molecule type" value="Genomic_DNA"/>
</dbReference>
<evidence type="ECO:0000313" key="1">
    <source>
        <dbReference type="EMBL" id="OWW56521.1"/>
    </source>
</evidence>
<protein>
    <submittedName>
        <fullName evidence="1">AttP region and P4int integrase</fullName>
    </submittedName>
</protein>
<dbReference type="Proteomes" id="UP000197270">
    <property type="component" value="Unassembled WGS sequence"/>
</dbReference>
<name>A0AAX0PQM2_ECOLX</name>
<sequence length="51" mass="5907">MSHTGRMPEVKNRMFTLHPLFTTYPTEIKGKNRKVNSVNSSSEKKFFSCTI</sequence>
<organism evidence="1 2">
    <name type="scientific">Escherichia coli</name>
    <dbReference type="NCBI Taxonomy" id="562"/>
    <lineage>
        <taxon>Bacteria</taxon>
        <taxon>Pseudomonadati</taxon>
        <taxon>Pseudomonadota</taxon>
        <taxon>Gammaproteobacteria</taxon>
        <taxon>Enterobacterales</taxon>
        <taxon>Enterobacteriaceae</taxon>
        <taxon>Escherichia</taxon>
    </lineage>
</organism>
<gene>
    <name evidence="1" type="ORF">CCS08_06380</name>
</gene>
<dbReference type="AlphaFoldDB" id="A0AAX0PQM2"/>
<evidence type="ECO:0000313" key="2">
    <source>
        <dbReference type="Proteomes" id="UP000197270"/>
    </source>
</evidence>
<accession>A0AAX0PQM2</accession>